<dbReference type="FunFam" id="3.40.640.10:FF:000097">
    <property type="entry name" value="Serine hydroxymethyltransferase"/>
    <property type="match status" value="1"/>
</dbReference>
<feature type="region of interest" description="Disordered" evidence="12">
    <location>
        <begin position="269"/>
        <end position="330"/>
    </location>
</feature>
<keyword evidence="9" id="KW-0804">Transcription</keyword>
<dbReference type="Gene3D" id="3.40.640.10">
    <property type="entry name" value="Type I PLP-dependent aspartate aminotransferase-like (Major domain)"/>
    <property type="match status" value="1"/>
</dbReference>
<evidence type="ECO:0000256" key="6">
    <source>
        <dbReference type="ARBA" id="ARBA00022679"/>
    </source>
</evidence>
<dbReference type="GO" id="GO:0005739">
    <property type="term" value="C:mitochondrion"/>
    <property type="evidence" value="ECO:0007669"/>
    <property type="project" value="TreeGrafter"/>
</dbReference>
<dbReference type="PROSITE" id="PS50128">
    <property type="entry name" value="SURP"/>
    <property type="match status" value="2"/>
</dbReference>
<comment type="cofactor">
    <cofactor evidence="1">
        <name>pyridoxal 5'-phosphate</name>
        <dbReference type="ChEBI" id="CHEBI:597326"/>
    </cofactor>
</comment>
<keyword evidence="5" id="KW-0554">One-carbon metabolism</keyword>
<organism evidence="14 16">
    <name type="scientific">Didymodactylos carnosus</name>
    <dbReference type="NCBI Taxonomy" id="1234261"/>
    <lineage>
        <taxon>Eukaryota</taxon>
        <taxon>Metazoa</taxon>
        <taxon>Spiralia</taxon>
        <taxon>Gnathifera</taxon>
        <taxon>Rotifera</taxon>
        <taxon>Eurotatoria</taxon>
        <taxon>Bdelloidea</taxon>
        <taxon>Philodinida</taxon>
        <taxon>Philodinidae</taxon>
        <taxon>Didymodactylos</taxon>
    </lineage>
</organism>
<keyword evidence="6" id="KW-0808">Transferase</keyword>
<dbReference type="GO" id="GO:0006396">
    <property type="term" value="P:RNA processing"/>
    <property type="evidence" value="ECO:0007669"/>
    <property type="project" value="InterPro"/>
</dbReference>
<dbReference type="InterPro" id="IPR049943">
    <property type="entry name" value="Ser_HO-MeTrfase-like"/>
</dbReference>
<comment type="pathway">
    <text evidence="2">One-carbon metabolism; tetrahydrofolate interconversion.</text>
</comment>
<evidence type="ECO:0000313" key="14">
    <source>
        <dbReference type="EMBL" id="CAF0852530.1"/>
    </source>
</evidence>
<dbReference type="GO" id="GO:0035999">
    <property type="term" value="P:tetrahydrofolate interconversion"/>
    <property type="evidence" value="ECO:0007669"/>
    <property type="project" value="UniProtKB-UniPathway"/>
</dbReference>
<evidence type="ECO:0000256" key="9">
    <source>
        <dbReference type="ARBA" id="ARBA00023163"/>
    </source>
</evidence>
<sequence>MTANINLFAEFEEQQENDSNGINSRPNSYDSSNHHQEDEIIVFGYSCKLFRDDHTAKAIDRGQNLIPWNGDETIKIDRYDCRGHLFDLVPWDADLLRTENKLSSLSDEENQIEKLCDEERYLSLHRDLDHETLYQEEEWKRFCSEQNLYGQVGFSYKDDTSTQEYKQPSLSTDQHLNEQRQQQIENDEYEPFYPSDKLQLPYGMEIPESIKLNAVIEKTAVFVASHGLQMEIVLKTKQAKNSQFDFLKYDNYLNPYYRHLIMMIKSGKYRPDIDNTDNNTKTKKKIGIKHEENDDDDEESSSYLHPLLRGSSKKSITTTTDDPKTPLPLNIHDTAYGQLIKNFEHLRQRERALKGKDDDGSITSDDSTAKEPSSFTDITLSANVIPPPPDMKPVVDKLAEYVARNGSTFERSIRTKNDQRFAFVEKDHVHYNYYQFKVQLCLQEIRRAKYEEEKRRLELEEQNRVHGRGVKLVLKIKQNDDNNSKPSSSSSVEFQHTIDEDEITNIDKQDYCEENSNGSSIDKNIEKQSEKHEQDMNNSIHKSSTWPLLNGDQNYSLDSEEKIKEEFPLIGPQPASPMELERIRQQHIELERKKDRLNLFVRDKLVQESKEKQEQRKKKAEMFIQLIKSKNPNLELPNTNTDNANTIENKTTTTTINQINPVIVEKLLNVKNQSPISASTSSTTNSYYKSNSRSSHRFSKRSRSKSPRASTKYHQHHSSSSYRSSISKRPRRSRSKSSSRHRRRSSSRTTKSSTTKRSRSRSKSKKNKKSKKSSKKSKSKHRHSSSSSDRKSNEKNKSETKSRKFLEETTVANEIIKQTDAMVTSSGSSISNTSGSSFVSIIPSLSKDSSIVTDILESNRLSSAITMTMPSLTENTTENFCSRAALHALGSCLNNKYSEGYPGQRYYGGNEIVDKVENLCRERALKAFHLDSKQWGVNVQPLSGSPANFSVYTGLLKPHDRLMGLDLPHGGHLTHGFMTDVKRVSATSVYFESMPYKLNETTGLIDYEMLHKTAKLFRPKLIIAGTSAYSRLIDYKQFRQICDDVGAVLMCDIAHIAGLIAAEVIPSAFEYADVVTTTTHKSLRGVRSGLIFYRIGVKGKDKKGEDILYDYQSKIDAAVFPSLYGGPHEHQIAGVAVSLKETMSSDFKQYAKQIILNAKSMAKALTDRQYTIVSGGTDTHVLLLDLRPNGLDGARVERVCELAHITINKNSVAGDKSAMVPGGIRLGTPAMTSRGLKQHDFRQIVEFLHEAIIISLEAKEKTKTLKDYKQFLLEDSTIQANIKTLANRVTQFAQQFPMPGYPHH</sequence>
<dbReference type="SMART" id="SM01141">
    <property type="entry name" value="DRY_EERY"/>
    <property type="match status" value="1"/>
</dbReference>
<dbReference type="CDD" id="cd00378">
    <property type="entry name" value="SHMT"/>
    <property type="match status" value="1"/>
</dbReference>
<dbReference type="Pfam" id="PF00464">
    <property type="entry name" value="SHMT"/>
    <property type="match status" value="1"/>
</dbReference>
<evidence type="ECO:0000256" key="4">
    <source>
        <dbReference type="ARBA" id="ARBA00012256"/>
    </source>
</evidence>
<dbReference type="Gene3D" id="1.10.10.790">
    <property type="entry name" value="Surp module"/>
    <property type="match status" value="2"/>
</dbReference>
<reference evidence="14" key="1">
    <citation type="submission" date="2021-02" db="EMBL/GenBank/DDBJ databases">
        <authorList>
            <person name="Nowell W R."/>
        </authorList>
    </citation>
    <scope>NUCLEOTIDE SEQUENCE</scope>
</reference>
<feature type="region of interest" description="Disordered" evidence="12">
    <location>
        <begin position="675"/>
        <end position="806"/>
    </location>
</feature>
<dbReference type="InterPro" id="IPR001085">
    <property type="entry name" value="Ser_HO-MeTrfase"/>
</dbReference>
<evidence type="ECO:0000313" key="16">
    <source>
        <dbReference type="Proteomes" id="UP000663829"/>
    </source>
</evidence>
<keyword evidence="7" id="KW-0663">Pyridoxal phosphate</keyword>
<feature type="compositionally biased region" description="Low complexity" evidence="12">
    <location>
        <begin position="675"/>
        <end position="693"/>
    </location>
</feature>
<dbReference type="PANTHER" id="PTHR11680:SF28">
    <property type="entry name" value="SERINE HYDROXYMETHYLTRANSFERASE, MITOCHONDRIAL"/>
    <property type="match status" value="1"/>
</dbReference>
<dbReference type="GO" id="GO:0019264">
    <property type="term" value="P:glycine biosynthetic process from serine"/>
    <property type="evidence" value="ECO:0007669"/>
    <property type="project" value="InterPro"/>
</dbReference>
<dbReference type="InterPro" id="IPR019147">
    <property type="entry name" value="SWAP_N_domain"/>
</dbReference>
<dbReference type="GO" id="GO:0030170">
    <property type="term" value="F:pyridoxal phosphate binding"/>
    <property type="evidence" value="ECO:0007669"/>
    <property type="project" value="InterPro"/>
</dbReference>
<dbReference type="Gene3D" id="3.90.1150.10">
    <property type="entry name" value="Aspartate Aminotransferase, domain 1"/>
    <property type="match status" value="1"/>
</dbReference>
<comment type="caution">
    <text evidence="14">The sequence shown here is derived from an EMBL/GenBank/DDBJ whole genome shotgun (WGS) entry which is preliminary data.</text>
</comment>
<dbReference type="HAMAP" id="MF_00051">
    <property type="entry name" value="SHMT"/>
    <property type="match status" value="1"/>
</dbReference>
<feature type="compositionally biased region" description="Basic and acidic residues" evidence="12">
    <location>
        <begin position="788"/>
        <end position="806"/>
    </location>
</feature>
<proteinExistence type="inferred from homology"/>
<dbReference type="InterPro" id="IPR015422">
    <property type="entry name" value="PyrdxlP-dep_Trfase_small"/>
</dbReference>
<dbReference type="SUPFAM" id="SSF53383">
    <property type="entry name" value="PLP-dependent transferases"/>
    <property type="match status" value="1"/>
</dbReference>
<evidence type="ECO:0000313" key="15">
    <source>
        <dbReference type="EMBL" id="CAF3640136.1"/>
    </source>
</evidence>
<dbReference type="GO" id="GO:0004372">
    <property type="term" value="F:glycine hydroxymethyltransferase activity"/>
    <property type="evidence" value="ECO:0007669"/>
    <property type="project" value="UniProtKB-EC"/>
</dbReference>
<feature type="compositionally biased region" description="Basic residues" evidence="12">
    <location>
        <begin position="754"/>
        <end position="784"/>
    </location>
</feature>
<dbReference type="EMBL" id="CAJOBC010000934">
    <property type="protein sequence ID" value="CAF3640136.1"/>
    <property type="molecule type" value="Genomic_DNA"/>
</dbReference>
<evidence type="ECO:0000256" key="1">
    <source>
        <dbReference type="ARBA" id="ARBA00001933"/>
    </source>
</evidence>
<accession>A0A813W4C6</accession>
<feature type="compositionally biased region" description="Polar residues" evidence="12">
    <location>
        <begin position="17"/>
        <end position="31"/>
    </location>
</feature>
<evidence type="ECO:0000256" key="3">
    <source>
        <dbReference type="ARBA" id="ARBA00006376"/>
    </source>
</evidence>
<keyword evidence="8" id="KW-0805">Transcription regulation</keyword>
<dbReference type="GO" id="GO:0003723">
    <property type="term" value="F:RNA binding"/>
    <property type="evidence" value="ECO:0007669"/>
    <property type="project" value="InterPro"/>
</dbReference>
<keyword evidence="16" id="KW-1185">Reference proteome</keyword>
<feature type="domain" description="SURP motif" evidence="13">
    <location>
        <begin position="394"/>
        <end position="434"/>
    </location>
</feature>
<comment type="similarity">
    <text evidence="3">Belongs to the SHMT family.</text>
</comment>
<feature type="compositionally biased region" description="Basic and acidic residues" evidence="12">
    <location>
        <begin position="523"/>
        <end position="535"/>
    </location>
</feature>
<evidence type="ECO:0000256" key="12">
    <source>
        <dbReference type="SAM" id="MobiDB-lite"/>
    </source>
</evidence>
<feature type="region of interest" description="Disordered" evidence="12">
    <location>
        <begin position="352"/>
        <end position="384"/>
    </location>
</feature>
<dbReference type="Pfam" id="PF01805">
    <property type="entry name" value="Surp"/>
    <property type="match status" value="2"/>
</dbReference>
<evidence type="ECO:0000256" key="10">
    <source>
        <dbReference type="ARBA" id="ARBA00031137"/>
    </source>
</evidence>
<dbReference type="EC" id="2.1.2.1" evidence="4"/>
<feature type="compositionally biased region" description="Basic residues" evidence="12">
    <location>
        <begin position="694"/>
        <end position="717"/>
    </location>
</feature>
<feature type="compositionally biased region" description="Polar residues" evidence="12">
    <location>
        <begin position="370"/>
        <end position="382"/>
    </location>
</feature>
<dbReference type="NCBIfam" id="NF000586">
    <property type="entry name" value="PRK00011.1"/>
    <property type="match status" value="1"/>
</dbReference>
<dbReference type="EMBL" id="CAJNOQ010000934">
    <property type="protein sequence ID" value="CAF0852530.1"/>
    <property type="molecule type" value="Genomic_DNA"/>
</dbReference>
<dbReference type="OrthoDB" id="10265628at2759"/>
<gene>
    <name evidence="14" type="ORF">GPM918_LOCUS6148</name>
    <name evidence="15" type="ORF">SRO942_LOCUS6148</name>
</gene>
<evidence type="ECO:0000256" key="2">
    <source>
        <dbReference type="ARBA" id="ARBA00004777"/>
    </source>
</evidence>
<dbReference type="InterPro" id="IPR000061">
    <property type="entry name" value="Surp"/>
</dbReference>
<evidence type="ECO:0000256" key="8">
    <source>
        <dbReference type="ARBA" id="ARBA00023015"/>
    </source>
</evidence>
<protein>
    <recommendedName>
        <fullName evidence="4">glycine hydroxymethyltransferase</fullName>
        <ecNumber evidence="4">2.1.2.1</ecNumber>
    </recommendedName>
    <alternativeName>
        <fullName evidence="11">Glycine hydroxymethyltransferase</fullName>
    </alternativeName>
    <alternativeName>
        <fullName evidence="10">Serine methylase</fullName>
    </alternativeName>
</protein>
<feature type="compositionally biased region" description="Polar residues" evidence="12">
    <location>
        <begin position="536"/>
        <end position="553"/>
    </location>
</feature>
<feature type="region of interest" description="Disordered" evidence="12">
    <location>
        <begin position="13"/>
        <end position="33"/>
    </location>
</feature>
<dbReference type="UniPathway" id="UPA00193"/>
<dbReference type="InterPro" id="IPR035967">
    <property type="entry name" value="SWAP/Surp_sf"/>
</dbReference>
<dbReference type="Pfam" id="PF09750">
    <property type="entry name" value="DRY_EERY"/>
    <property type="match status" value="1"/>
</dbReference>
<evidence type="ECO:0000256" key="5">
    <source>
        <dbReference type="ARBA" id="ARBA00022563"/>
    </source>
</evidence>
<dbReference type="SMART" id="SM00648">
    <property type="entry name" value="SWAP"/>
    <property type="match status" value="2"/>
</dbReference>
<evidence type="ECO:0000259" key="13">
    <source>
        <dbReference type="PROSITE" id="PS50128"/>
    </source>
</evidence>
<feature type="compositionally biased region" description="Basic residues" evidence="12">
    <location>
        <begin position="726"/>
        <end position="746"/>
    </location>
</feature>
<name>A0A813W4C6_9BILA</name>
<dbReference type="InterPro" id="IPR015424">
    <property type="entry name" value="PyrdxlP-dep_Trfase"/>
</dbReference>
<dbReference type="Proteomes" id="UP000681722">
    <property type="component" value="Unassembled WGS sequence"/>
</dbReference>
<dbReference type="PANTHER" id="PTHR11680">
    <property type="entry name" value="SERINE HYDROXYMETHYLTRANSFERASE"/>
    <property type="match status" value="1"/>
</dbReference>
<evidence type="ECO:0000256" key="7">
    <source>
        <dbReference type="ARBA" id="ARBA00022898"/>
    </source>
</evidence>
<evidence type="ECO:0000256" key="11">
    <source>
        <dbReference type="ARBA" id="ARBA00032953"/>
    </source>
</evidence>
<dbReference type="Proteomes" id="UP000663829">
    <property type="component" value="Unassembled WGS sequence"/>
</dbReference>
<feature type="region of interest" description="Disordered" evidence="12">
    <location>
        <begin position="476"/>
        <end position="553"/>
    </location>
</feature>
<dbReference type="SUPFAM" id="SSF109905">
    <property type="entry name" value="Surp module (SWAP domain)"/>
    <property type="match status" value="2"/>
</dbReference>
<dbReference type="InterPro" id="IPR015421">
    <property type="entry name" value="PyrdxlP-dep_Trfase_major"/>
</dbReference>
<dbReference type="InterPro" id="IPR039429">
    <property type="entry name" value="SHMT-like_dom"/>
</dbReference>
<feature type="domain" description="SURP motif" evidence="13">
    <location>
        <begin position="215"/>
        <end position="257"/>
    </location>
</feature>